<dbReference type="RefSeq" id="WP_381012130.1">
    <property type="nucleotide sequence ID" value="NZ_JBHTJF010000025.1"/>
</dbReference>
<feature type="transmembrane region" description="Helical" evidence="1">
    <location>
        <begin position="21"/>
        <end position="41"/>
    </location>
</feature>
<organism evidence="2 3">
    <name type="scientific">Savagea faecisuis</name>
    <dbReference type="NCBI Taxonomy" id="1274803"/>
    <lineage>
        <taxon>Bacteria</taxon>
        <taxon>Bacillati</taxon>
        <taxon>Bacillota</taxon>
        <taxon>Bacilli</taxon>
        <taxon>Bacillales</taxon>
        <taxon>Caryophanaceae</taxon>
        <taxon>Savagea</taxon>
    </lineage>
</organism>
<protein>
    <submittedName>
        <fullName evidence="2">DUF6773 family protein</fullName>
    </submittedName>
</protein>
<keyword evidence="1" id="KW-0812">Transmembrane</keyword>
<evidence type="ECO:0000313" key="2">
    <source>
        <dbReference type="EMBL" id="MFD0943756.1"/>
    </source>
</evidence>
<evidence type="ECO:0000256" key="1">
    <source>
        <dbReference type="SAM" id="Phobius"/>
    </source>
</evidence>
<sequence>MFKRQMIQDERITNLQNKIYREIYVFVLVICSGSMVLKVIFGKGGFENLGTEMIILITGAIYYLVRSTNLGIFSEEVRNTKGKERACKWKNT</sequence>
<dbReference type="EMBL" id="JBHTJF010000025">
    <property type="protein sequence ID" value="MFD0943756.1"/>
    <property type="molecule type" value="Genomic_DNA"/>
</dbReference>
<keyword evidence="1" id="KW-0472">Membrane</keyword>
<keyword evidence="3" id="KW-1185">Reference proteome</keyword>
<comment type="caution">
    <text evidence="2">The sequence shown here is derived from an EMBL/GenBank/DDBJ whole genome shotgun (WGS) entry which is preliminary data.</text>
</comment>
<name>A0ABW3GX27_9BACL</name>
<accession>A0ABW3GX27</accession>
<reference evidence="3" key="1">
    <citation type="journal article" date="2019" name="Int. J. Syst. Evol. Microbiol.">
        <title>The Global Catalogue of Microorganisms (GCM) 10K type strain sequencing project: providing services to taxonomists for standard genome sequencing and annotation.</title>
        <authorList>
            <consortium name="The Broad Institute Genomics Platform"/>
            <consortium name="The Broad Institute Genome Sequencing Center for Infectious Disease"/>
            <person name="Wu L."/>
            <person name="Ma J."/>
        </authorList>
    </citation>
    <scope>NUCLEOTIDE SEQUENCE [LARGE SCALE GENOMIC DNA]</scope>
    <source>
        <strain evidence="3">CCUG 63563</strain>
    </source>
</reference>
<dbReference type="Proteomes" id="UP001596976">
    <property type="component" value="Unassembled WGS sequence"/>
</dbReference>
<proteinExistence type="predicted"/>
<dbReference type="Pfam" id="PF20563">
    <property type="entry name" value="DUF6773"/>
    <property type="match status" value="1"/>
</dbReference>
<feature type="transmembrane region" description="Helical" evidence="1">
    <location>
        <begin position="53"/>
        <end position="73"/>
    </location>
</feature>
<gene>
    <name evidence="2" type="ORF">ACFQ0V_08195</name>
</gene>
<evidence type="ECO:0000313" key="3">
    <source>
        <dbReference type="Proteomes" id="UP001596976"/>
    </source>
</evidence>
<dbReference type="InterPro" id="IPR046664">
    <property type="entry name" value="DUF6773"/>
</dbReference>
<keyword evidence="1" id="KW-1133">Transmembrane helix</keyword>